<organism evidence="1 2">
    <name type="scientific">Fictibacillus enclensis</name>
    <dbReference type="NCBI Taxonomy" id="1017270"/>
    <lineage>
        <taxon>Bacteria</taxon>
        <taxon>Bacillati</taxon>
        <taxon>Bacillota</taxon>
        <taxon>Bacilli</taxon>
        <taxon>Bacillales</taxon>
        <taxon>Fictibacillaceae</taxon>
        <taxon>Fictibacillus</taxon>
    </lineage>
</organism>
<proteinExistence type="predicted"/>
<dbReference type="AlphaFoldDB" id="A0A0V8J7P7"/>
<comment type="caution">
    <text evidence="1">The sequence shown here is derived from an EMBL/GenBank/DDBJ whole genome shotgun (WGS) entry which is preliminary data.</text>
</comment>
<gene>
    <name evidence="1" type="ORF">AS030_11235</name>
</gene>
<evidence type="ECO:0008006" key="3">
    <source>
        <dbReference type="Google" id="ProtNLM"/>
    </source>
</evidence>
<reference evidence="1 2" key="1">
    <citation type="journal article" date="2014" name="Antonie Van Leeuwenhoek">
        <title>Fictibacillus enclensis sp. nov., isolated from marine sediment.</title>
        <authorList>
            <person name="Dastager S.G."/>
            <person name="Mawlankar R."/>
            <person name="Srinivasan K."/>
            <person name="Tang S.K."/>
            <person name="Lee J.C."/>
            <person name="Ramana V.V."/>
            <person name="Shouche Y.S."/>
        </authorList>
    </citation>
    <scope>NUCLEOTIDE SEQUENCE [LARGE SCALE GENOMIC DNA]</scope>
    <source>
        <strain evidence="1 2">NIO-1003</strain>
    </source>
</reference>
<name>A0A0V8J7P7_9BACL</name>
<dbReference type="InterPro" id="IPR020139">
    <property type="entry name" value="DUF2642"/>
</dbReference>
<dbReference type="OrthoDB" id="2439488at2"/>
<evidence type="ECO:0000313" key="1">
    <source>
        <dbReference type="EMBL" id="KSU83151.1"/>
    </source>
</evidence>
<dbReference type="EMBL" id="LNQN01000002">
    <property type="protein sequence ID" value="KSU83151.1"/>
    <property type="molecule type" value="Genomic_DNA"/>
</dbReference>
<evidence type="ECO:0000313" key="2">
    <source>
        <dbReference type="Proteomes" id="UP000054099"/>
    </source>
</evidence>
<dbReference type="Proteomes" id="UP000054099">
    <property type="component" value="Unassembled WGS sequence"/>
</dbReference>
<dbReference type="RefSeq" id="WP_061971948.1">
    <property type="nucleotide sequence ID" value="NZ_CP126109.1"/>
</dbReference>
<protein>
    <recommendedName>
        <fullName evidence="3">DUF2642 domain-containing protein</fullName>
    </recommendedName>
</protein>
<dbReference type="Pfam" id="PF10842">
    <property type="entry name" value="DUF2642"/>
    <property type="match status" value="1"/>
</dbReference>
<keyword evidence="2" id="KW-1185">Reference proteome</keyword>
<sequence>MNNINWVVSDPYVFQTLQTVIGKAVVVQTERGSVRGTLKQVVPDHIVVESGGNSFYIRTQQIIWVVPNPQLVPE</sequence>
<accession>A0A0V8J7P7</accession>